<dbReference type="SUPFAM" id="SSF48452">
    <property type="entry name" value="TPR-like"/>
    <property type="match status" value="1"/>
</dbReference>
<evidence type="ECO:0000313" key="2">
    <source>
        <dbReference type="Proteomes" id="UP000517916"/>
    </source>
</evidence>
<dbReference type="PANTHER" id="PTHR10098:SF108">
    <property type="entry name" value="TETRATRICOPEPTIDE REPEAT PROTEIN 28"/>
    <property type="match status" value="1"/>
</dbReference>
<dbReference type="RefSeq" id="WP_025360351.1">
    <property type="nucleotide sequence ID" value="NZ_BAAABQ010000059.1"/>
</dbReference>
<evidence type="ECO:0000313" key="1">
    <source>
        <dbReference type="EMBL" id="MBA8925685.1"/>
    </source>
</evidence>
<dbReference type="EMBL" id="JACJID010000002">
    <property type="protein sequence ID" value="MBA8925685.1"/>
    <property type="molecule type" value="Genomic_DNA"/>
</dbReference>
<dbReference type="Gene3D" id="1.25.40.10">
    <property type="entry name" value="Tetratricopeptide repeat domain"/>
    <property type="match status" value="2"/>
</dbReference>
<dbReference type="PANTHER" id="PTHR10098">
    <property type="entry name" value="RAPSYN-RELATED"/>
    <property type="match status" value="1"/>
</dbReference>
<dbReference type="InterPro" id="IPR011990">
    <property type="entry name" value="TPR-like_helical_dom_sf"/>
</dbReference>
<keyword evidence="2" id="KW-1185">Reference proteome</keyword>
<proteinExistence type="predicted"/>
<accession>A0ABR6BFL9</accession>
<gene>
    <name evidence="1" type="ORF">BC739_002884</name>
</gene>
<dbReference type="Proteomes" id="UP000517916">
    <property type="component" value="Unassembled WGS sequence"/>
</dbReference>
<protein>
    <submittedName>
        <fullName evidence="1">Tetratricopeptide (TPR) repeat protein</fullName>
    </submittedName>
</protein>
<sequence length="398" mass="43844">MSYEHLSPRASHVFLMLASYPGADFPGALANAVQPGGEAVLGELVREGLLRAVPGGRYRYSSLARAHALQHAEGTALERIVAWYLDYAVAADKAVSRFRWRLSPRYEQVAAFPGTDVEALDLLEADRASFVSLVRAAHESGMDELVVGLCEALWGLHFHRKHYTDWKTVNELGVVSAQRLGDRRAEGRIRCQLGFHHLELDEVERAVEQFDLALRADRSVQHHQGMATDLESLALAHYGVGRYQDALDCLLAAEPLAVRAGQEQQIALRGHHYYRVLSALGRAEEALAGLTGTLHAMRERGDRYNEGRVLTSLGEAQLRVGANRAAIEALTPALAIMQELRRLFQEAVVREVLCAALLAAGDRGGAVAHAEHALAIYQVLDHPRANSAAQRLERLNQR</sequence>
<reference evidence="1 2" key="1">
    <citation type="submission" date="2020-08" db="EMBL/GenBank/DDBJ databases">
        <title>Genomic Encyclopedia of Archaeal and Bacterial Type Strains, Phase II (KMG-II): from individual species to whole genera.</title>
        <authorList>
            <person name="Goeker M."/>
        </authorList>
    </citation>
    <scope>NUCLEOTIDE SEQUENCE [LARGE SCALE GENOMIC DNA]</scope>
    <source>
        <strain evidence="1 2">DSM 43850</strain>
    </source>
</reference>
<name>A0ABR6BFL9_9PSEU</name>
<organism evidence="1 2">
    <name type="scientific">Kutzneria viridogrisea</name>
    <dbReference type="NCBI Taxonomy" id="47990"/>
    <lineage>
        <taxon>Bacteria</taxon>
        <taxon>Bacillati</taxon>
        <taxon>Actinomycetota</taxon>
        <taxon>Actinomycetes</taxon>
        <taxon>Pseudonocardiales</taxon>
        <taxon>Pseudonocardiaceae</taxon>
        <taxon>Kutzneria</taxon>
    </lineage>
</organism>
<comment type="caution">
    <text evidence="1">The sequence shown here is derived from an EMBL/GenBank/DDBJ whole genome shotgun (WGS) entry which is preliminary data.</text>
</comment>